<comment type="subcellular location">
    <subcellularLocation>
        <location evidence="1">Membrane</location>
        <topology evidence="1">Multi-pass membrane protein</topology>
    </subcellularLocation>
</comment>
<dbReference type="PANTHER" id="PTHR37422:SF13">
    <property type="entry name" value="LIPOPOLYSACCHARIDE BIOSYNTHESIS PROTEIN PA4999-RELATED"/>
    <property type="match status" value="1"/>
</dbReference>
<feature type="transmembrane region" description="Helical" evidence="5">
    <location>
        <begin position="53"/>
        <end position="72"/>
    </location>
</feature>
<feature type="transmembrane region" description="Helical" evidence="5">
    <location>
        <begin position="232"/>
        <end position="252"/>
    </location>
</feature>
<evidence type="ECO:0000256" key="5">
    <source>
        <dbReference type="SAM" id="Phobius"/>
    </source>
</evidence>
<keyword evidence="4 5" id="KW-0472">Membrane</keyword>
<feature type="transmembrane region" description="Helical" evidence="5">
    <location>
        <begin position="359"/>
        <end position="379"/>
    </location>
</feature>
<evidence type="ECO:0000256" key="2">
    <source>
        <dbReference type="ARBA" id="ARBA00022692"/>
    </source>
</evidence>
<dbReference type="InterPro" id="IPR007016">
    <property type="entry name" value="O-antigen_ligase-rel_domated"/>
</dbReference>
<feature type="transmembrane region" description="Helical" evidence="5">
    <location>
        <begin position="146"/>
        <end position="163"/>
    </location>
</feature>
<feature type="transmembrane region" description="Helical" evidence="5">
    <location>
        <begin position="199"/>
        <end position="220"/>
    </location>
</feature>
<organism evidence="7">
    <name type="scientific">mine drainage metagenome</name>
    <dbReference type="NCBI Taxonomy" id="410659"/>
    <lineage>
        <taxon>unclassified sequences</taxon>
        <taxon>metagenomes</taxon>
        <taxon>ecological metagenomes</taxon>
    </lineage>
</organism>
<evidence type="ECO:0000259" key="6">
    <source>
        <dbReference type="Pfam" id="PF04932"/>
    </source>
</evidence>
<dbReference type="PANTHER" id="PTHR37422">
    <property type="entry name" value="TEICHURONIC ACID BIOSYNTHESIS PROTEIN TUAE"/>
    <property type="match status" value="1"/>
</dbReference>
<dbReference type="EMBL" id="CABQ01000219">
    <property type="protein sequence ID" value="CBI08436.1"/>
    <property type="molecule type" value="Genomic_DNA"/>
</dbReference>
<feature type="domain" description="O-antigen ligase-related" evidence="6">
    <location>
        <begin position="243"/>
        <end position="374"/>
    </location>
</feature>
<dbReference type="InterPro" id="IPR051533">
    <property type="entry name" value="WaaL-like"/>
</dbReference>
<feature type="transmembrane region" description="Helical" evidence="5">
    <location>
        <begin position="258"/>
        <end position="274"/>
    </location>
</feature>
<evidence type="ECO:0000256" key="3">
    <source>
        <dbReference type="ARBA" id="ARBA00022989"/>
    </source>
</evidence>
<protein>
    <submittedName>
        <fullName evidence="7">Putative membrane protein</fullName>
    </submittedName>
</protein>
<dbReference type="Pfam" id="PF04932">
    <property type="entry name" value="Wzy_C"/>
    <property type="match status" value="1"/>
</dbReference>
<accession>E6QMG5</accession>
<reference evidence="7" key="1">
    <citation type="submission" date="2009-10" db="EMBL/GenBank/DDBJ databases">
        <title>Diversity of trophic interactions inside an arsenic-rich microbial ecosystem.</title>
        <authorList>
            <person name="Bertin P.N."/>
            <person name="Heinrich-Salmeron A."/>
            <person name="Pelletier E."/>
            <person name="Goulhen-Chollet F."/>
            <person name="Arsene-Ploetze F."/>
            <person name="Gallien S."/>
            <person name="Calteau A."/>
            <person name="Vallenet D."/>
            <person name="Casiot C."/>
            <person name="Chane-Woon-Ming B."/>
            <person name="Giloteaux L."/>
            <person name="Barakat M."/>
            <person name="Bonnefoy V."/>
            <person name="Bruneel O."/>
            <person name="Chandler M."/>
            <person name="Cleiss J."/>
            <person name="Duran R."/>
            <person name="Elbaz-Poulichet F."/>
            <person name="Fonknechten N."/>
            <person name="Lauga B."/>
            <person name="Mornico D."/>
            <person name="Ortet P."/>
            <person name="Schaeffer C."/>
            <person name="Siguier P."/>
            <person name="Alexander Thil Smith A."/>
            <person name="Van Dorsselaer A."/>
            <person name="Weissenbach J."/>
            <person name="Medigue C."/>
            <person name="Le Paslier D."/>
        </authorList>
    </citation>
    <scope>NUCLEOTIDE SEQUENCE</scope>
</reference>
<gene>
    <name evidence="7" type="ORF">CARN6_1902</name>
</gene>
<feature type="transmembrane region" description="Helical" evidence="5">
    <location>
        <begin position="399"/>
        <end position="420"/>
    </location>
</feature>
<dbReference type="AlphaFoldDB" id="E6QMG5"/>
<name>E6QMG5_9ZZZZ</name>
<evidence type="ECO:0000256" key="4">
    <source>
        <dbReference type="ARBA" id="ARBA00023136"/>
    </source>
</evidence>
<keyword evidence="3 5" id="KW-1133">Transmembrane helix</keyword>
<proteinExistence type="predicted"/>
<feature type="transmembrane region" description="Helical" evidence="5">
    <location>
        <begin position="6"/>
        <end position="24"/>
    </location>
</feature>
<sequence length="465" mass="51889">MPATEWIIFIPALLCLVALLWGGLRAALLWVYLPTLALLPMYFYARLPHLPPLTFIDTAALPLVAVLIAQGLRGWRLRWIDAMVLAYVWSAGYSEWSNSSIFDGGLQFYAKLSAVVFPYMIGRLLIEPIDPSEAVGSSSRRRFVQCLIGLLAFVSATNIYDFVTGRSSSQAIWKRFFPDQPIEWPQQMRWGFGRIEGPFAQAILAGMMFLCGVAYCLWLLRADSRWGARRFVDGLPVTMRNTVLAALLAGLLMAQSRGPWIGAIVAGGVIWLAQARSLRRAVAQLLVVLVIAGIVAFIYGSQYTAGSRLHAQDAEQEDAIYRRELIKNYLPVFEKRPVFGWGISTYPTVDGQKSIDNQFLFLAVTQGLVGLGLFSMICLGTCARLMRLLRGLINAHDRFLLFVQLGVLIGLMTTIATVYLGQQTELMLFLIIGWVQAIDEQKLAVAAGYRIEQIERTHRFQSVLG</sequence>
<keyword evidence="2 5" id="KW-0812">Transmembrane</keyword>
<evidence type="ECO:0000256" key="1">
    <source>
        <dbReference type="ARBA" id="ARBA00004141"/>
    </source>
</evidence>
<dbReference type="GO" id="GO:0016020">
    <property type="term" value="C:membrane"/>
    <property type="evidence" value="ECO:0007669"/>
    <property type="project" value="UniProtKB-SubCell"/>
</dbReference>
<evidence type="ECO:0000313" key="7">
    <source>
        <dbReference type="EMBL" id="CBI08436.1"/>
    </source>
</evidence>
<feature type="transmembrane region" description="Helical" evidence="5">
    <location>
        <begin position="281"/>
        <end position="300"/>
    </location>
</feature>
<comment type="caution">
    <text evidence="7">The sequence shown here is derived from an EMBL/GenBank/DDBJ whole genome shotgun (WGS) entry which is preliminary data.</text>
</comment>